<feature type="binding site" evidence="3">
    <location>
        <position position="176"/>
    </location>
    <ligand>
        <name>Fe cation</name>
        <dbReference type="ChEBI" id="CHEBI:24875"/>
    </ligand>
</feature>
<sequence>MTHLALRDVMSHEFVGVSEADALRDAVELMRSEHTTSAVVLRGNDPVGVVTAGTVFDFLLEDGAADTVTVSDVMESTPASLPLGASIAEAADVMGRTGDPRVLVVDEDDDVRGIVEARDVAPAITERADRSLERTAQAQAVGGGAQSSEPSGEFADAPADEYADSPANDYAEQGVCESCGSLATELVDVNGRLLCTECRSV</sequence>
<dbReference type="PROSITE" id="PS51901">
    <property type="entry name" value="ACP_MB"/>
    <property type="match status" value="1"/>
</dbReference>
<keyword evidence="3" id="KW-0479">Metal-binding</keyword>
<reference evidence="7 8" key="1">
    <citation type="journal article" date="2019" name="Int. J. Syst. Evol. Microbiol.">
        <title>The Global Catalogue of Microorganisms (GCM) 10K type strain sequencing project: providing services to taxonomists for standard genome sequencing and annotation.</title>
        <authorList>
            <consortium name="The Broad Institute Genomics Platform"/>
            <consortium name="The Broad Institute Genome Sequencing Center for Infectious Disease"/>
            <person name="Wu L."/>
            <person name="Ma J."/>
        </authorList>
    </citation>
    <scope>NUCLEOTIDE SEQUENCE [LARGE SCALE GENOMIC DNA]</scope>
    <source>
        <strain evidence="7 8">CGMCC 1.12562</strain>
    </source>
</reference>
<feature type="binding site" evidence="3">
    <location>
        <position position="176"/>
    </location>
    <ligand>
        <name>Zn(2+)</name>
        <dbReference type="ChEBI" id="CHEBI:29105"/>
    </ligand>
</feature>
<feature type="binding site" evidence="3">
    <location>
        <position position="195"/>
    </location>
    <ligand>
        <name>Fe cation</name>
        <dbReference type="ChEBI" id="CHEBI:24875"/>
    </ligand>
</feature>
<feature type="binding site" evidence="3">
    <location>
        <position position="179"/>
    </location>
    <ligand>
        <name>Fe cation</name>
        <dbReference type="ChEBI" id="CHEBI:24875"/>
    </ligand>
</feature>
<feature type="domain" description="CBS" evidence="5">
    <location>
        <begin position="10"/>
        <end position="67"/>
    </location>
</feature>
<protein>
    <submittedName>
        <fullName evidence="7">Cyclic nucleotide-binding/CBS domain-containing protein</fullName>
    </submittedName>
</protein>
<evidence type="ECO:0000259" key="6">
    <source>
        <dbReference type="PROSITE" id="PS51901"/>
    </source>
</evidence>
<feature type="domain" description="CBS" evidence="5">
    <location>
        <begin position="74"/>
        <end position="130"/>
    </location>
</feature>
<dbReference type="InterPro" id="IPR051257">
    <property type="entry name" value="Diverse_CBS-Domain"/>
</dbReference>
<evidence type="ECO:0000313" key="7">
    <source>
        <dbReference type="EMBL" id="MFC3476695.1"/>
    </source>
</evidence>
<gene>
    <name evidence="7" type="ORF">ACFOKC_03050</name>
</gene>
<keyword evidence="8" id="KW-1185">Reference proteome</keyword>
<evidence type="ECO:0000256" key="1">
    <source>
        <dbReference type="ARBA" id="ARBA00023122"/>
    </source>
</evidence>
<dbReference type="Proteomes" id="UP001595660">
    <property type="component" value="Unassembled WGS sequence"/>
</dbReference>
<feature type="region of interest" description="Disordered" evidence="4">
    <location>
        <begin position="130"/>
        <end position="166"/>
    </location>
</feature>
<dbReference type="GO" id="GO:0046872">
    <property type="term" value="F:metal ion binding"/>
    <property type="evidence" value="ECO:0007669"/>
    <property type="project" value="UniProtKB-KW"/>
</dbReference>
<evidence type="ECO:0000259" key="5">
    <source>
        <dbReference type="PROSITE" id="PS51371"/>
    </source>
</evidence>
<dbReference type="PROSITE" id="PS51371">
    <property type="entry name" value="CBS"/>
    <property type="match status" value="2"/>
</dbReference>
<evidence type="ECO:0000313" key="8">
    <source>
        <dbReference type="Proteomes" id="UP001595660"/>
    </source>
</evidence>
<keyword evidence="3" id="KW-0408">Iron</keyword>
<keyword evidence="3" id="KW-0862">Zinc</keyword>
<dbReference type="SMART" id="SM00116">
    <property type="entry name" value="CBS"/>
    <property type="match status" value="2"/>
</dbReference>
<dbReference type="PANTHER" id="PTHR43080">
    <property type="entry name" value="CBS DOMAIN-CONTAINING PROTEIN CBSX3, MITOCHONDRIAL"/>
    <property type="match status" value="1"/>
</dbReference>
<feature type="binding site" evidence="3">
    <location>
        <position position="198"/>
    </location>
    <ligand>
        <name>Fe cation</name>
        <dbReference type="ChEBI" id="CHEBI:24875"/>
    </ligand>
</feature>
<feature type="domain" description="ACP-type MB" evidence="6">
    <location>
        <begin position="171"/>
        <end position="201"/>
    </location>
</feature>
<dbReference type="RefSeq" id="WP_232572160.1">
    <property type="nucleotide sequence ID" value="NZ_CP089466.1"/>
</dbReference>
<feature type="binding site" evidence="3">
    <location>
        <position position="179"/>
    </location>
    <ligand>
        <name>Zn(2+)</name>
        <dbReference type="ChEBI" id="CHEBI:29105"/>
    </ligand>
</feature>
<evidence type="ECO:0000256" key="2">
    <source>
        <dbReference type="PROSITE-ProRule" id="PRU00703"/>
    </source>
</evidence>
<feature type="binding site" evidence="3">
    <location>
        <position position="195"/>
    </location>
    <ligand>
        <name>Zn(2+)</name>
        <dbReference type="ChEBI" id="CHEBI:29105"/>
    </ligand>
</feature>
<dbReference type="CDD" id="cd02205">
    <property type="entry name" value="CBS_pair_SF"/>
    <property type="match status" value="1"/>
</dbReference>
<dbReference type="EMBL" id="JBHRWN010000002">
    <property type="protein sequence ID" value="MFC3476695.1"/>
    <property type="molecule type" value="Genomic_DNA"/>
</dbReference>
<comment type="caution">
    <text evidence="7">The sequence shown here is derived from an EMBL/GenBank/DDBJ whole genome shotgun (WGS) entry which is preliminary data.</text>
</comment>
<dbReference type="GeneID" id="69117391"/>
<proteinExistence type="predicted"/>
<dbReference type="InterPro" id="IPR044065">
    <property type="entry name" value="ACP_MB"/>
</dbReference>
<dbReference type="AlphaFoldDB" id="A0ABD5NBP6"/>
<dbReference type="SUPFAM" id="SSF54631">
    <property type="entry name" value="CBS-domain pair"/>
    <property type="match status" value="1"/>
</dbReference>
<name>A0ABD5NBP6_9EURY</name>
<dbReference type="PANTHER" id="PTHR43080:SF2">
    <property type="entry name" value="CBS DOMAIN-CONTAINING PROTEIN"/>
    <property type="match status" value="1"/>
</dbReference>
<keyword evidence="1 2" id="KW-0129">CBS domain</keyword>
<accession>A0ABD5NBP6</accession>
<dbReference type="Gene3D" id="3.10.580.10">
    <property type="entry name" value="CBS-domain"/>
    <property type="match status" value="1"/>
</dbReference>
<dbReference type="InterPro" id="IPR000644">
    <property type="entry name" value="CBS_dom"/>
</dbReference>
<evidence type="ECO:0000256" key="3">
    <source>
        <dbReference type="PROSITE-ProRule" id="PRU01249"/>
    </source>
</evidence>
<dbReference type="InterPro" id="IPR046342">
    <property type="entry name" value="CBS_dom_sf"/>
</dbReference>
<organism evidence="7 8">
    <name type="scientific">Halobacterium litoreum</name>
    <dbReference type="NCBI Taxonomy" id="2039234"/>
    <lineage>
        <taxon>Archaea</taxon>
        <taxon>Methanobacteriati</taxon>
        <taxon>Methanobacteriota</taxon>
        <taxon>Stenosarchaea group</taxon>
        <taxon>Halobacteria</taxon>
        <taxon>Halobacteriales</taxon>
        <taxon>Halobacteriaceae</taxon>
        <taxon>Halobacterium</taxon>
    </lineage>
</organism>
<feature type="binding site" evidence="3">
    <location>
        <position position="198"/>
    </location>
    <ligand>
        <name>Zn(2+)</name>
        <dbReference type="ChEBI" id="CHEBI:29105"/>
    </ligand>
</feature>
<evidence type="ECO:0000256" key="4">
    <source>
        <dbReference type="SAM" id="MobiDB-lite"/>
    </source>
</evidence>
<dbReference type="Pfam" id="PF00571">
    <property type="entry name" value="CBS"/>
    <property type="match status" value="2"/>
</dbReference>